<proteinExistence type="predicted"/>
<dbReference type="SUPFAM" id="SSF55486">
    <property type="entry name" value="Metalloproteases ('zincins'), catalytic domain"/>
    <property type="match status" value="1"/>
</dbReference>
<reference evidence="1" key="1">
    <citation type="submission" date="2018-06" db="EMBL/GenBank/DDBJ databases">
        <authorList>
            <person name="Zhirakovskaya E."/>
        </authorList>
    </citation>
    <scope>NUCLEOTIDE SEQUENCE</scope>
</reference>
<dbReference type="AlphaFoldDB" id="A0A3B0X1U3"/>
<protein>
    <submittedName>
        <fullName evidence="1">Uncharacterized protein</fullName>
    </submittedName>
</protein>
<evidence type="ECO:0000313" key="1">
    <source>
        <dbReference type="EMBL" id="VAW62265.1"/>
    </source>
</evidence>
<name>A0A3B0X1U3_9ZZZZ</name>
<organism evidence="1">
    <name type="scientific">hydrothermal vent metagenome</name>
    <dbReference type="NCBI Taxonomy" id="652676"/>
    <lineage>
        <taxon>unclassified sequences</taxon>
        <taxon>metagenomes</taxon>
        <taxon>ecological metagenomes</taxon>
    </lineage>
</organism>
<sequence length="592" mass="64518">MQPFLHVSTNTDLMIYLLRTLSLFSVVFLIACSKSSSTPGVNAVALDNGSVETCYDVRVSYTGSNQAKNICTTREYSGFNGLGVNRFMRISLPASSSVSISATRTSGLDPADPDLFIYKNGVEINSSRSTSANTEALTTSLGAGDYVILINDFVYVNSSNKPEAPGFTQSLNQTASKTLSTDAVQLKSNFPCDSSNEKTVSGLVTFERVYQNGVALNYNSVQPLPIQKALVEVVCNNLVYSSTFSDFNGRYNLVFPSAQTSFIRVKAKMLKLGNPSWDFSVVDNTTVNQPVYAMDSTPFTETTDQINKDLVAKSGWTGSGYGATRVSAPFAILDTVRKAKELLITQVSTLNFPALKLNWSVKNIKTTPVDLFNGAIGSSFFDGTEIYLLGAENNDTDEFDEHVIAHEWGHYFEEYFSRSDSIGGEHTTGDILDIRLIFGESFGNALSAMILNDAFYVDTSGSQQKNGFFINMENNNCTNPGWYSECSVQSILYDIYDPMGAANSPEANDTVSLTFSAIYDVMTGAQRNTPAMTSIFSFIKSLKNQNPFGGVPGDIDLLTSGQNIDPIQDIYGSSQINNNPGATNQLPLYQPF</sequence>
<gene>
    <name evidence="1" type="ORF">MNBD_GAMMA09-323</name>
</gene>
<accession>A0A3B0X1U3</accession>
<dbReference type="Gene3D" id="2.60.120.380">
    <property type="match status" value="1"/>
</dbReference>
<dbReference type="EMBL" id="UOFI01000020">
    <property type="protein sequence ID" value="VAW62265.1"/>
    <property type="molecule type" value="Genomic_DNA"/>
</dbReference>